<dbReference type="EMBL" id="MU155150">
    <property type="protein sequence ID" value="KAF9483765.1"/>
    <property type="molecule type" value="Genomic_DNA"/>
</dbReference>
<feature type="region of interest" description="Disordered" evidence="11">
    <location>
        <begin position="161"/>
        <end position="376"/>
    </location>
</feature>
<dbReference type="Pfam" id="PF14847">
    <property type="entry name" value="Ras_bdg_2"/>
    <property type="match status" value="1"/>
</dbReference>
<dbReference type="Proteomes" id="UP000807469">
    <property type="component" value="Unassembled WGS sequence"/>
</dbReference>
<feature type="region of interest" description="Disordered" evidence="11">
    <location>
        <begin position="792"/>
        <end position="854"/>
    </location>
</feature>
<feature type="compositionally biased region" description="Basic and acidic residues" evidence="11">
    <location>
        <begin position="690"/>
        <end position="702"/>
    </location>
</feature>
<dbReference type="AlphaFoldDB" id="A0A9P5ZBN7"/>
<comment type="catalytic activity">
    <reaction evidence="9">
        <text>L-seryl-[protein] + ATP = O-phospho-L-seryl-[protein] + ADP + H(+)</text>
        <dbReference type="Rhea" id="RHEA:17989"/>
        <dbReference type="Rhea" id="RHEA-COMP:9863"/>
        <dbReference type="Rhea" id="RHEA-COMP:11604"/>
        <dbReference type="ChEBI" id="CHEBI:15378"/>
        <dbReference type="ChEBI" id="CHEBI:29999"/>
        <dbReference type="ChEBI" id="CHEBI:30616"/>
        <dbReference type="ChEBI" id="CHEBI:83421"/>
        <dbReference type="ChEBI" id="CHEBI:456216"/>
        <dbReference type="EC" id="2.7.11.25"/>
    </reaction>
</comment>
<dbReference type="GO" id="GO:0005524">
    <property type="term" value="F:ATP binding"/>
    <property type="evidence" value="ECO:0007669"/>
    <property type="project" value="UniProtKB-UniRule"/>
</dbReference>
<feature type="compositionally biased region" description="Basic and acidic residues" evidence="11">
    <location>
        <begin position="792"/>
        <end position="808"/>
    </location>
</feature>
<keyword evidence="5 10" id="KW-0547">Nucleotide-binding</keyword>
<comment type="catalytic activity">
    <reaction evidence="8">
        <text>L-threonyl-[protein] + ATP = O-phospho-L-threonyl-[protein] + ADP + H(+)</text>
        <dbReference type="Rhea" id="RHEA:46608"/>
        <dbReference type="Rhea" id="RHEA-COMP:11060"/>
        <dbReference type="Rhea" id="RHEA-COMP:11605"/>
        <dbReference type="ChEBI" id="CHEBI:15378"/>
        <dbReference type="ChEBI" id="CHEBI:30013"/>
        <dbReference type="ChEBI" id="CHEBI:30616"/>
        <dbReference type="ChEBI" id="CHEBI:61977"/>
        <dbReference type="ChEBI" id="CHEBI:456216"/>
        <dbReference type="EC" id="2.7.11.25"/>
    </reaction>
</comment>
<evidence type="ECO:0000256" key="2">
    <source>
        <dbReference type="ARBA" id="ARBA00012406"/>
    </source>
</evidence>
<dbReference type="PROSITE" id="PS00107">
    <property type="entry name" value="PROTEIN_KINASE_ATP"/>
    <property type="match status" value="1"/>
</dbReference>
<feature type="region of interest" description="Disordered" evidence="11">
    <location>
        <begin position="390"/>
        <end position="427"/>
    </location>
</feature>
<dbReference type="GO" id="GO:0004709">
    <property type="term" value="F:MAP kinase kinase kinase activity"/>
    <property type="evidence" value="ECO:0007669"/>
    <property type="project" value="UniProtKB-EC"/>
</dbReference>
<feature type="compositionally biased region" description="Low complexity" evidence="11">
    <location>
        <begin position="232"/>
        <end position="256"/>
    </location>
</feature>
<evidence type="ECO:0000256" key="5">
    <source>
        <dbReference type="ARBA" id="ARBA00022741"/>
    </source>
</evidence>
<dbReference type="SMART" id="SM00220">
    <property type="entry name" value="S_TKc"/>
    <property type="match status" value="1"/>
</dbReference>
<dbReference type="InterPro" id="IPR011009">
    <property type="entry name" value="Kinase-like_dom_sf"/>
</dbReference>
<keyword evidence="4" id="KW-0808">Transferase</keyword>
<dbReference type="Pfam" id="PF07647">
    <property type="entry name" value="SAM_2"/>
    <property type="match status" value="1"/>
</dbReference>
<keyword evidence="6" id="KW-0418">Kinase</keyword>
<sequence length="1145" mass="125218">MSAMLANNSYFAHDSSPPKPASPSSPTMHMHQPQAAARSFMNLAHSETRSQTLQPLKYQRYTPAEPPAGMSYLTFLRTWTDDDVLRWLTEIKCNCHGEAFKSNDIRGDILLELDQMTLKEMGLVSIGDRLRILNAVKLLRQRVANKAPTASTLAPTHKANTSVDYDAKTSSEKVDVSGNRSGKSRLENVRPAPLQLNANAHRGDLPAIIREQPDSARSVATNNPPIRPLPLPTQSTPPSVNTPSSSAHSVTPGLRPGLPPLPPPPRGQPPLPPSRASNRSHNWTPSQPEAPSYTSQPPPPPPTQSGLLTPSTNNWVNHHLPADPRPGNPGGGKPVTRSISPVPPARLRPSNQANGRANTGGLNGASPSKRPASNTHPYANAQAVLHPPSTLATNLSPIDESFSAHHSPPTPSPPTQGYTVGRGPFTSGPLINQQLSLDDLRRKFVKFVLPDDGHSSTIDVASCTGGVEVLEKVLKKFGKCNPRGDEALDISHTEEGGLVVDGWGVYMDMGGEEGPAQPLTEAELLSICHAPDHPTREYGLIIRRAQRAIDRSISPASTTTSRNTKRASSISVLSGLGVPDPERTLEAPEYTGRLSPAAAVQNAKRPSKLRSFFGQRPPSELITTHLTEYFPNTEKKVLQRTARHSMMRRRESVASYNQQMARYSSGQSSGGRRSYSPRSSISTLPPPVPEKPKAYETAEDLPRMSLSTEDGRSVDLPLDDERAPQLLPPIPFPTESLTESIEGVTRRPMSRTMSITSKRLSYMTELRSKRDRSDTASLMTVDEITAEVENRVSKDREEDLDGWTKVDSEIENSVPKAVADSDSDVDAEAESSDMDSSDEDEDEEETLHDEEELSLDVDEDGCIRNVVNAKTANKWIKGALIGAGSFGKVYLGMDASNGLLMAVKQVELPTGSAPNQERKKSMLSALEREIELLKNLQHENIVQYLYSSIDDEYLNIFLEYVPGGSVTALLQNYGAFEETLVKNFVRQILQGLDYLHERDIIHRDIKGANILVDNKGGIKISDFGISKKVDDNLLTGNRINRPSLQGSVFWMAPEVVKQTGHTRKADIWSVGCLVVEMLTGEHPWAQLTQMQAIFKIGSSAAPTIPSDISADAQDFLRQTFLIDHEARPTAAELLQHAWIVPSKVK</sequence>
<evidence type="ECO:0000313" key="14">
    <source>
        <dbReference type="EMBL" id="KAF9483765.1"/>
    </source>
</evidence>
<evidence type="ECO:0000313" key="15">
    <source>
        <dbReference type="Proteomes" id="UP000807469"/>
    </source>
</evidence>
<dbReference type="Gene3D" id="3.10.20.90">
    <property type="entry name" value="Phosphatidylinositol 3-kinase Catalytic Subunit, Chain A, domain 1"/>
    <property type="match status" value="1"/>
</dbReference>
<gene>
    <name evidence="14" type="ORF">BDN70DRAFT_851041</name>
</gene>
<feature type="domain" description="SAM" evidence="13">
    <location>
        <begin position="79"/>
        <end position="142"/>
    </location>
</feature>
<evidence type="ECO:0000256" key="6">
    <source>
        <dbReference type="ARBA" id="ARBA00022777"/>
    </source>
</evidence>
<dbReference type="InterPro" id="IPR013761">
    <property type="entry name" value="SAM/pointed_sf"/>
</dbReference>
<dbReference type="PANTHER" id="PTHR11584:SF369">
    <property type="entry name" value="MITOGEN-ACTIVATED PROTEIN KINASE KINASE KINASE 19-RELATED"/>
    <property type="match status" value="1"/>
</dbReference>
<comment type="caution">
    <text evidence="14">The sequence shown here is derived from an EMBL/GenBank/DDBJ whole genome shotgun (WGS) entry which is preliminary data.</text>
</comment>
<evidence type="ECO:0000256" key="8">
    <source>
        <dbReference type="ARBA" id="ARBA00047559"/>
    </source>
</evidence>
<dbReference type="InterPro" id="IPR001660">
    <property type="entry name" value="SAM"/>
</dbReference>
<evidence type="ECO:0000256" key="10">
    <source>
        <dbReference type="PROSITE-ProRule" id="PRU10141"/>
    </source>
</evidence>
<keyword evidence="15" id="KW-1185">Reference proteome</keyword>
<evidence type="ECO:0000256" key="11">
    <source>
        <dbReference type="SAM" id="MobiDB-lite"/>
    </source>
</evidence>
<evidence type="ECO:0000256" key="7">
    <source>
        <dbReference type="ARBA" id="ARBA00022840"/>
    </source>
</evidence>
<dbReference type="Gene3D" id="1.10.150.50">
    <property type="entry name" value="Transcription Factor, Ets-1"/>
    <property type="match status" value="1"/>
</dbReference>
<dbReference type="CDD" id="cd09534">
    <property type="entry name" value="SAM_Ste11_fungal"/>
    <property type="match status" value="1"/>
</dbReference>
<feature type="compositionally biased region" description="Acidic residues" evidence="11">
    <location>
        <begin position="821"/>
        <end position="854"/>
    </location>
</feature>
<evidence type="ECO:0000256" key="3">
    <source>
        <dbReference type="ARBA" id="ARBA00022527"/>
    </source>
</evidence>
<evidence type="ECO:0000259" key="12">
    <source>
        <dbReference type="PROSITE" id="PS50011"/>
    </source>
</evidence>
<dbReference type="PROSITE" id="PS00108">
    <property type="entry name" value="PROTEIN_KINASE_ST"/>
    <property type="match status" value="1"/>
</dbReference>
<dbReference type="Gene3D" id="3.30.200.20">
    <property type="entry name" value="Phosphorylase Kinase, domain 1"/>
    <property type="match status" value="1"/>
</dbReference>
<name>A0A9P5ZBN7_9AGAR</name>
<dbReference type="Gene3D" id="1.10.510.10">
    <property type="entry name" value="Transferase(Phosphotransferase) domain 1"/>
    <property type="match status" value="1"/>
</dbReference>
<evidence type="ECO:0000256" key="4">
    <source>
        <dbReference type="ARBA" id="ARBA00022679"/>
    </source>
</evidence>
<keyword evidence="7 10" id="KW-0067">ATP-binding</keyword>
<dbReference type="SUPFAM" id="SSF47769">
    <property type="entry name" value="SAM/Pointed domain"/>
    <property type="match status" value="1"/>
</dbReference>
<proteinExistence type="inferred from homology"/>
<dbReference type="Pfam" id="PF00069">
    <property type="entry name" value="Pkinase"/>
    <property type="match status" value="1"/>
</dbReference>
<dbReference type="OrthoDB" id="266718at2759"/>
<dbReference type="FunFam" id="3.30.200.20:FF:000387">
    <property type="entry name" value="Serine/threonine-protein kinase STE11"/>
    <property type="match status" value="1"/>
</dbReference>
<feature type="compositionally biased region" description="Low complexity" evidence="11">
    <location>
        <begin position="664"/>
        <end position="682"/>
    </location>
</feature>
<reference evidence="14" key="1">
    <citation type="submission" date="2020-11" db="EMBL/GenBank/DDBJ databases">
        <authorList>
            <consortium name="DOE Joint Genome Institute"/>
            <person name="Ahrendt S."/>
            <person name="Riley R."/>
            <person name="Andreopoulos W."/>
            <person name="Labutti K."/>
            <person name="Pangilinan J."/>
            <person name="Ruiz-Duenas F.J."/>
            <person name="Barrasa J.M."/>
            <person name="Sanchez-Garcia M."/>
            <person name="Camarero S."/>
            <person name="Miyauchi S."/>
            <person name="Serrano A."/>
            <person name="Linde D."/>
            <person name="Babiker R."/>
            <person name="Drula E."/>
            <person name="Ayuso-Fernandez I."/>
            <person name="Pacheco R."/>
            <person name="Padilla G."/>
            <person name="Ferreira P."/>
            <person name="Barriuso J."/>
            <person name="Kellner H."/>
            <person name="Castanera R."/>
            <person name="Alfaro M."/>
            <person name="Ramirez L."/>
            <person name="Pisabarro A.G."/>
            <person name="Kuo A."/>
            <person name="Tritt A."/>
            <person name="Lipzen A."/>
            <person name="He G."/>
            <person name="Yan M."/>
            <person name="Ng V."/>
            <person name="Cullen D."/>
            <person name="Martin F."/>
            <person name="Rosso M.-N."/>
            <person name="Henrissat B."/>
            <person name="Hibbett D."/>
            <person name="Martinez A.T."/>
            <person name="Grigoriev I.V."/>
        </authorList>
    </citation>
    <scope>NUCLEOTIDE SEQUENCE</scope>
    <source>
        <strain evidence="14">CIRM-BRFM 674</strain>
    </source>
</reference>
<feature type="region of interest" description="Disordered" evidence="11">
    <location>
        <begin position="724"/>
        <end position="750"/>
    </location>
</feature>
<accession>A0A9P5ZBN7</accession>
<comment type="similarity">
    <text evidence="1">Belongs to the protein kinase superfamily. STE Ser/Thr protein kinase family. MAP kinase kinase kinase subfamily.</text>
</comment>
<dbReference type="SUPFAM" id="SSF56112">
    <property type="entry name" value="Protein kinase-like (PK-like)"/>
    <property type="match status" value="1"/>
</dbReference>
<dbReference type="InterPro" id="IPR008271">
    <property type="entry name" value="Ser/Thr_kinase_AS"/>
</dbReference>
<dbReference type="SMART" id="SM01304">
    <property type="entry name" value="Ras_bdg_2"/>
    <property type="match status" value="1"/>
</dbReference>
<protein>
    <recommendedName>
        <fullName evidence="2">mitogen-activated protein kinase kinase kinase</fullName>
        <ecNumber evidence="2">2.7.11.25</ecNumber>
    </recommendedName>
</protein>
<feature type="compositionally biased region" description="Basic and acidic residues" evidence="11">
    <location>
        <begin position="165"/>
        <end position="175"/>
    </location>
</feature>
<evidence type="ECO:0000256" key="9">
    <source>
        <dbReference type="ARBA" id="ARBA00048329"/>
    </source>
</evidence>
<dbReference type="PANTHER" id="PTHR11584">
    <property type="entry name" value="SERINE/THREONINE PROTEIN KINASE"/>
    <property type="match status" value="1"/>
</dbReference>
<keyword evidence="3" id="KW-0723">Serine/threonine-protein kinase</keyword>
<evidence type="ECO:0000256" key="1">
    <source>
        <dbReference type="ARBA" id="ARBA00006529"/>
    </source>
</evidence>
<dbReference type="InterPro" id="IPR017441">
    <property type="entry name" value="Protein_kinase_ATP_BS"/>
</dbReference>
<feature type="binding site" evidence="10">
    <location>
        <position position="904"/>
    </location>
    <ligand>
        <name>ATP</name>
        <dbReference type="ChEBI" id="CHEBI:30616"/>
    </ligand>
</feature>
<feature type="region of interest" description="Disordered" evidence="11">
    <location>
        <begin position="639"/>
        <end position="712"/>
    </location>
</feature>
<dbReference type="InterPro" id="IPR029458">
    <property type="entry name" value="Ras-bd_By2"/>
</dbReference>
<evidence type="ECO:0000259" key="13">
    <source>
        <dbReference type="PROSITE" id="PS50105"/>
    </source>
</evidence>
<feature type="compositionally biased region" description="Polar residues" evidence="11">
    <location>
        <begin position="275"/>
        <end position="289"/>
    </location>
</feature>
<dbReference type="EC" id="2.7.11.25" evidence="2"/>
<dbReference type="PROSITE" id="PS50105">
    <property type="entry name" value="SAM_DOMAIN"/>
    <property type="match status" value="1"/>
</dbReference>
<feature type="domain" description="Protein kinase" evidence="12">
    <location>
        <begin position="875"/>
        <end position="1139"/>
    </location>
</feature>
<feature type="region of interest" description="Disordered" evidence="11">
    <location>
        <begin position="10"/>
        <end position="34"/>
    </location>
</feature>
<dbReference type="SMART" id="SM00454">
    <property type="entry name" value="SAM"/>
    <property type="match status" value="1"/>
</dbReference>
<organism evidence="14 15">
    <name type="scientific">Pholiota conissans</name>
    <dbReference type="NCBI Taxonomy" id="109636"/>
    <lineage>
        <taxon>Eukaryota</taxon>
        <taxon>Fungi</taxon>
        <taxon>Dikarya</taxon>
        <taxon>Basidiomycota</taxon>
        <taxon>Agaricomycotina</taxon>
        <taxon>Agaricomycetes</taxon>
        <taxon>Agaricomycetidae</taxon>
        <taxon>Agaricales</taxon>
        <taxon>Agaricineae</taxon>
        <taxon>Strophariaceae</taxon>
        <taxon>Pholiota</taxon>
    </lineage>
</organism>
<feature type="compositionally biased region" description="Pro residues" evidence="11">
    <location>
        <begin position="257"/>
        <end position="273"/>
    </location>
</feature>
<dbReference type="FunFam" id="1.10.510.10:FF:000334">
    <property type="entry name" value="Serine/threonine-protein kinase STE11"/>
    <property type="match status" value="1"/>
</dbReference>
<dbReference type="InterPro" id="IPR000719">
    <property type="entry name" value="Prot_kinase_dom"/>
</dbReference>
<dbReference type="PROSITE" id="PS50011">
    <property type="entry name" value="PROTEIN_KINASE_DOM"/>
    <property type="match status" value="1"/>
</dbReference>